<keyword evidence="9" id="KW-1185">Reference proteome</keyword>
<evidence type="ECO:0000256" key="4">
    <source>
        <dbReference type="ARBA" id="ARBA00023136"/>
    </source>
</evidence>
<dbReference type="PANTHER" id="PTHR33048:SF146">
    <property type="entry name" value="INTEGRAL MEMBRANE PROTEIN"/>
    <property type="match status" value="1"/>
</dbReference>
<dbReference type="GeneID" id="19274099"/>
<evidence type="ECO:0000259" key="7">
    <source>
        <dbReference type="Pfam" id="PF20684"/>
    </source>
</evidence>
<evidence type="ECO:0000256" key="6">
    <source>
        <dbReference type="SAM" id="Phobius"/>
    </source>
</evidence>
<evidence type="ECO:0000313" key="9">
    <source>
        <dbReference type="Proteomes" id="UP000030651"/>
    </source>
</evidence>
<dbReference type="GO" id="GO:0016020">
    <property type="term" value="C:membrane"/>
    <property type="evidence" value="ECO:0007669"/>
    <property type="project" value="UniProtKB-SubCell"/>
</dbReference>
<accession>W3WZE4</accession>
<dbReference type="RefSeq" id="XP_007835858.1">
    <property type="nucleotide sequence ID" value="XM_007837667.1"/>
</dbReference>
<dbReference type="OMA" id="FDFIRCD"/>
<dbReference type="eggNOG" id="ENOG502TG1H">
    <property type="taxonomic scope" value="Eukaryota"/>
</dbReference>
<dbReference type="OrthoDB" id="3934549at2759"/>
<evidence type="ECO:0000256" key="1">
    <source>
        <dbReference type="ARBA" id="ARBA00004141"/>
    </source>
</evidence>
<gene>
    <name evidence="8" type="ORF">PFICI_09086</name>
</gene>
<feature type="transmembrane region" description="Helical" evidence="6">
    <location>
        <begin position="121"/>
        <end position="142"/>
    </location>
</feature>
<evidence type="ECO:0000313" key="8">
    <source>
        <dbReference type="EMBL" id="ETS79233.1"/>
    </source>
</evidence>
<dbReference type="KEGG" id="pfy:PFICI_09086"/>
<feature type="domain" description="Rhodopsin" evidence="7">
    <location>
        <begin position="36"/>
        <end position="201"/>
    </location>
</feature>
<dbReference type="AlphaFoldDB" id="W3WZE4"/>
<sequence>MSGLGPGNDVPDVTQGPALLGVSVTMTALALLTSILRFCVRVRINRKVVWDDLVLGVAMLFGLIGAIMTLVEGANQENMTTVIKFDYLSQPWLSLTSALSKVSICLFFLRLVSRIRAWKIVLGAQASMIVLVSLIYCFTTLLQCRPLEKLWNMSVDGECWGMEVQHGIEYFQGAYDVFSGLFIALFPLMVIRDLGISRGLRLPFYILSITSVV</sequence>
<name>W3WZE4_PESFW</name>
<feature type="transmembrane region" description="Helical" evidence="6">
    <location>
        <begin position="52"/>
        <end position="71"/>
    </location>
</feature>
<keyword evidence="4 6" id="KW-0472">Membrane</keyword>
<dbReference type="InterPro" id="IPR049326">
    <property type="entry name" value="Rhodopsin_dom_fungi"/>
</dbReference>
<evidence type="ECO:0000256" key="2">
    <source>
        <dbReference type="ARBA" id="ARBA00022692"/>
    </source>
</evidence>
<protein>
    <recommendedName>
        <fullName evidence="7">Rhodopsin domain-containing protein</fullName>
    </recommendedName>
</protein>
<dbReference type="InterPro" id="IPR052337">
    <property type="entry name" value="SAT4-like"/>
</dbReference>
<feature type="transmembrane region" description="Helical" evidence="6">
    <location>
        <begin position="170"/>
        <end position="191"/>
    </location>
</feature>
<comment type="subcellular location">
    <subcellularLocation>
        <location evidence="1">Membrane</location>
        <topology evidence="1">Multi-pass membrane protein</topology>
    </subcellularLocation>
</comment>
<keyword evidence="2 6" id="KW-0812">Transmembrane</keyword>
<keyword evidence="3 6" id="KW-1133">Transmembrane helix</keyword>
<organism evidence="8 9">
    <name type="scientific">Pestalotiopsis fici (strain W106-1 / CGMCC3.15140)</name>
    <dbReference type="NCBI Taxonomy" id="1229662"/>
    <lineage>
        <taxon>Eukaryota</taxon>
        <taxon>Fungi</taxon>
        <taxon>Dikarya</taxon>
        <taxon>Ascomycota</taxon>
        <taxon>Pezizomycotina</taxon>
        <taxon>Sordariomycetes</taxon>
        <taxon>Xylariomycetidae</taxon>
        <taxon>Amphisphaeriales</taxon>
        <taxon>Sporocadaceae</taxon>
        <taxon>Pestalotiopsis</taxon>
    </lineage>
</organism>
<dbReference type="PANTHER" id="PTHR33048">
    <property type="entry name" value="PTH11-LIKE INTEGRAL MEMBRANE PROTEIN (AFU_ORTHOLOGUE AFUA_5G11245)"/>
    <property type="match status" value="1"/>
</dbReference>
<dbReference type="InParanoid" id="W3WZE4"/>
<feature type="transmembrane region" description="Helical" evidence="6">
    <location>
        <begin position="20"/>
        <end position="40"/>
    </location>
</feature>
<reference evidence="9" key="1">
    <citation type="journal article" date="2015" name="BMC Genomics">
        <title>Genomic and transcriptomic analysis of the endophytic fungus Pestalotiopsis fici reveals its lifestyle and high potential for synthesis of natural products.</title>
        <authorList>
            <person name="Wang X."/>
            <person name="Zhang X."/>
            <person name="Liu L."/>
            <person name="Xiang M."/>
            <person name="Wang W."/>
            <person name="Sun X."/>
            <person name="Che Y."/>
            <person name="Guo L."/>
            <person name="Liu G."/>
            <person name="Guo L."/>
            <person name="Wang C."/>
            <person name="Yin W.B."/>
            <person name="Stadler M."/>
            <person name="Zhang X."/>
            <person name="Liu X."/>
        </authorList>
    </citation>
    <scope>NUCLEOTIDE SEQUENCE [LARGE SCALE GENOMIC DNA]</scope>
    <source>
        <strain evidence="9">W106-1 / CGMCC3.15140</strain>
    </source>
</reference>
<dbReference type="Proteomes" id="UP000030651">
    <property type="component" value="Unassembled WGS sequence"/>
</dbReference>
<proteinExistence type="inferred from homology"/>
<feature type="transmembrane region" description="Helical" evidence="6">
    <location>
        <begin position="91"/>
        <end position="109"/>
    </location>
</feature>
<evidence type="ECO:0000256" key="5">
    <source>
        <dbReference type="ARBA" id="ARBA00038359"/>
    </source>
</evidence>
<dbReference type="HOGENOM" id="CLU_1294813_0_0_1"/>
<evidence type="ECO:0000256" key="3">
    <source>
        <dbReference type="ARBA" id="ARBA00022989"/>
    </source>
</evidence>
<comment type="similarity">
    <text evidence="5">Belongs to the SAT4 family.</text>
</comment>
<dbReference type="EMBL" id="KI912114">
    <property type="protein sequence ID" value="ETS79233.1"/>
    <property type="molecule type" value="Genomic_DNA"/>
</dbReference>
<dbReference type="Pfam" id="PF20684">
    <property type="entry name" value="Fung_rhodopsin"/>
    <property type="match status" value="1"/>
</dbReference>